<dbReference type="AlphaFoldDB" id="A0A2W0C0I7"/>
<organism evidence="9 10">
    <name type="scientific">Paenibacillus illinoisensis</name>
    <dbReference type="NCBI Taxonomy" id="59845"/>
    <lineage>
        <taxon>Bacteria</taxon>
        <taxon>Bacillati</taxon>
        <taxon>Bacillota</taxon>
        <taxon>Bacilli</taxon>
        <taxon>Bacillales</taxon>
        <taxon>Paenibacillaceae</taxon>
        <taxon>Paenibacillus</taxon>
    </lineage>
</organism>
<dbReference type="SUPFAM" id="SSF81345">
    <property type="entry name" value="ABC transporter involved in vitamin B12 uptake, BtuC"/>
    <property type="match status" value="1"/>
</dbReference>
<dbReference type="PANTHER" id="PTHR30472:SF37">
    <property type="entry name" value="FE(3+) DICITRATE TRANSPORT SYSTEM PERMEASE PROTEIN FECD-RELATED"/>
    <property type="match status" value="1"/>
</dbReference>
<comment type="caution">
    <text evidence="9">The sequence shown here is derived from an EMBL/GenBank/DDBJ whole genome shotgun (WGS) entry which is preliminary data.</text>
</comment>
<keyword evidence="4" id="KW-1003">Cell membrane</keyword>
<name>A0A2W0C0I7_9BACL</name>
<dbReference type="Pfam" id="PF01032">
    <property type="entry name" value="FecCD"/>
    <property type="match status" value="1"/>
</dbReference>
<dbReference type="GO" id="GO:0005886">
    <property type="term" value="C:plasma membrane"/>
    <property type="evidence" value="ECO:0007669"/>
    <property type="project" value="UniProtKB-SubCell"/>
</dbReference>
<feature type="transmembrane region" description="Helical" evidence="8">
    <location>
        <begin position="6"/>
        <end position="36"/>
    </location>
</feature>
<evidence type="ECO:0000256" key="6">
    <source>
        <dbReference type="ARBA" id="ARBA00022989"/>
    </source>
</evidence>
<evidence type="ECO:0000256" key="5">
    <source>
        <dbReference type="ARBA" id="ARBA00022692"/>
    </source>
</evidence>
<dbReference type="Gene3D" id="1.10.3470.10">
    <property type="entry name" value="ABC transporter involved in vitamin B12 uptake, BtuC"/>
    <property type="match status" value="1"/>
</dbReference>
<keyword evidence="7 8" id="KW-0472">Membrane</keyword>
<dbReference type="PANTHER" id="PTHR30472">
    <property type="entry name" value="FERRIC ENTEROBACTIN TRANSPORT SYSTEM PERMEASE PROTEIN"/>
    <property type="match status" value="1"/>
</dbReference>
<dbReference type="EMBL" id="PRLG01000039">
    <property type="protein sequence ID" value="PYY25184.1"/>
    <property type="molecule type" value="Genomic_DNA"/>
</dbReference>
<proteinExistence type="inferred from homology"/>
<evidence type="ECO:0000313" key="10">
    <source>
        <dbReference type="Proteomes" id="UP000247459"/>
    </source>
</evidence>
<protein>
    <submittedName>
        <fullName evidence="9">Putative iron dicitrate ABC transporter permease protein</fullName>
    </submittedName>
</protein>
<evidence type="ECO:0000256" key="1">
    <source>
        <dbReference type="ARBA" id="ARBA00004651"/>
    </source>
</evidence>
<keyword evidence="6 8" id="KW-1133">Transmembrane helix</keyword>
<evidence type="ECO:0000256" key="3">
    <source>
        <dbReference type="ARBA" id="ARBA00022448"/>
    </source>
</evidence>
<evidence type="ECO:0000313" key="9">
    <source>
        <dbReference type="EMBL" id="PYY25184.1"/>
    </source>
</evidence>
<keyword evidence="5 8" id="KW-0812">Transmembrane</keyword>
<dbReference type="Proteomes" id="UP000247459">
    <property type="component" value="Unassembled WGS sequence"/>
</dbReference>
<evidence type="ECO:0000256" key="8">
    <source>
        <dbReference type="SAM" id="Phobius"/>
    </source>
</evidence>
<evidence type="ECO:0000256" key="7">
    <source>
        <dbReference type="ARBA" id="ARBA00023136"/>
    </source>
</evidence>
<evidence type="ECO:0000256" key="4">
    <source>
        <dbReference type="ARBA" id="ARBA00022475"/>
    </source>
</evidence>
<dbReference type="InterPro" id="IPR037294">
    <property type="entry name" value="ABC_BtuC-like"/>
</dbReference>
<gene>
    <name evidence="9" type="ORF">PIL02S_06778</name>
</gene>
<dbReference type="InterPro" id="IPR000522">
    <property type="entry name" value="ABC_transptr_permease_BtuC"/>
</dbReference>
<dbReference type="GO" id="GO:0022857">
    <property type="term" value="F:transmembrane transporter activity"/>
    <property type="evidence" value="ECO:0007669"/>
    <property type="project" value="InterPro"/>
</dbReference>
<reference evidence="9 10" key="1">
    <citation type="submission" date="2018-01" db="EMBL/GenBank/DDBJ databases">
        <title>Genome sequence of the PGP bacterium Paenibacillus illinoisensis E3.</title>
        <authorList>
            <person name="Rolli E."/>
            <person name="Marasco R."/>
            <person name="Bessem C."/>
            <person name="Michoud G."/>
            <person name="Gaiarsa S."/>
            <person name="Borin S."/>
            <person name="Daffonchio D."/>
        </authorList>
    </citation>
    <scope>NUCLEOTIDE SEQUENCE [LARGE SCALE GENOMIC DNA]</scope>
    <source>
        <strain evidence="9 10">E3</strain>
    </source>
</reference>
<comment type="similarity">
    <text evidence="2">Belongs to the binding-protein-dependent transport system permease family. FecCD subfamily.</text>
</comment>
<accession>A0A2W0C0I7</accession>
<evidence type="ECO:0000256" key="2">
    <source>
        <dbReference type="ARBA" id="ARBA00007935"/>
    </source>
</evidence>
<comment type="subcellular location">
    <subcellularLocation>
        <location evidence="1">Cell membrane</location>
        <topology evidence="1">Multi-pass membrane protein</topology>
    </subcellularLocation>
</comment>
<feature type="transmembrane region" description="Helical" evidence="8">
    <location>
        <begin position="57"/>
        <end position="78"/>
    </location>
</feature>
<feature type="transmembrane region" description="Helical" evidence="8">
    <location>
        <begin position="98"/>
        <end position="128"/>
    </location>
</feature>
<dbReference type="GO" id="GO:0033214">
    <property type="term" value="P:siderophore-iron import into cell"/>
    <property type="evidence" value="ECO:0007669"/>
    <property type="project" value="TreeGrafter"/>
</dbReference>
<sequence length="129" mass="13047">MSNNWILGSGIILLFLLALVSIAAGAVPIAPIDIISGLTDPNSRSYFIVHEVRLPRTLVAIAAGSGLAVAGAILQTILRNHLASPDVIGITQGASFAAVSVIFLFPAATASILPAAAFGGALLSLAFLS</sequence>
<keyword evidence="3" id="KW-0813">Transport</keyword>